<feature type="domain" description="GH18" evidence="13">
    <location>
        <begin position="214"/>
        <end position="504"/>
    </location>
</feature>
<gene>
    <name evidence="14" type="ORF">LTR82_014173</name>
</gene>
<feature type="region of interest" description="Disordered" evidence="11">
    <location>
        <begin position="42"/>
        <end position="61"/>
    </location>
</feature>
<organism evidence="14 15">
    <name type="scientific">Friedmanniomyces endolithicus</name>
    <dbReference type="NCBI Taxonomy" id="329885"/>
    <lineage>
        <taxon>Eukaryota</taxon>
        <taxon>Fungi</taxon>
        <taxon>Dikarya</taxon>
        <taxon>Ascomycota</taxon>
        <taxon>Pezizomycotina</taxon>
        <taxon>Dothideomycetes</taxon>
        <taxon>Dothideomycetidae</taxon>
        <taxon>Mycosphaerellales</taxon>
        <taxon>Teratosphaeriaceae</taxon>
        <taxon>Friedmanniomyces</taxon>
    </lineage>
</organism>
<comment type="caution">
    <text evidence="14">The sequence shown here is derived from an EMBL/GenBank/DDBJ whole genome shotgun (WGS) entry which is preliminary data.</text>
</comment>
<dbReference type="InterPro" id="IPR050542">
    <property type="entry name" value="Glycosyl_Hydrlase18_Chitinase"/>
</dbReference>
<evidence type="ECO:0000256" key="3">
    <source>
        <dbReference type="ARBA" id="ARBA00022801"/>
    </source>
</evidence>
<keyword evidence="3 8" id="KW-0378">Hydrolase</keyword>
<feature type="coiled-coil region" evidence="10">
    <location>
        <begin position="68"/>
        <end position="102"/>
    </location>
</feature>
<feature type="non-terminal residue" evidence="14">
    <location>
        <position position="504"/>
    </location>
</feature>
<accession>A0AAN6J3D2</accession>
<evidence type="ECO:0000256" key="2">
    <source>
        <dbReference type="ARBA" id="ARBA00012729"/>
    </source>
</evidence>
<dbReference type="AlphaFoldDB" id="A0AAN6J3D2"/>
<evidence type="ECO:0000256" key="5">
    <source>
        <dbReference type="ARBA" id="ARBA00023277"/>
    </source>
</evidence>
<evidence type="ECO:0000256" key="12">
    <source>
        <dbReference type="SAM" id="SignalP"/>
    </source>
</evidence>
<evidence type="ECO:0000256" key="1">
    <source>
        <dbReference type="ARBA" id="ARBA00000822"/>
    </source>
</evidence>
<dbReference type="PROSITE" id="PS51910">
    <property type="entry name" value="GH18_2"/>
    <property type="match status" value="1"/>
</dbReference>
<keyword evidence="6 8" id="KW-0326">Glycosidase</keyword>
<dbReference type="InterPro" id="IPR017853">
    <property type="entry name" value="GH"/>
</dbReference>
<keyword evidence="7" id="KW-0624">Polysaccharide degradation</keyword>
<evidence type="ECO:0000259" key="13">
    <source>
        <dbReference type="PROSITE" id="PS51910"/>
    </source>
</evidence>
<feature type="region of interest" description="Disordered" evidence="11">
    <location>
        <begin position="106"/>
        <end position="197"/>
    </location>
</feature>
<evidence type="ECO:0000256" key="10">
    <source>
        <dbReference type="SAM" id="Coils"/>
    </source>
</evidence>
<dbReference type="GO" id="GO:0006032">
    <property type="term" value="P:chitin catabolic process"/>
    <property type="evidence" value="ECO:0007669"/>
    <property type="project" value="UniProtKB-KW"/>
</dbReference>
<evidence type="ECO:0000313" key="15">
    <source>
        <dbReference type="Proteomes" id="UP001168146"/>
    </source>
</evidence>
<dbReference type="GO" id="GO:0005576">
    <property type="term" value="C:extracellular region"/>
    <property type="evidence" value="ECO:0007669"/>
    <property type="project" value="TreeGrafter"/>
</dbReference>
<sequence length="504" mass="53935">MHNSSIHSRTSSPLFNLILLCGLLGSVHARHVHHKPLHQHLERVEAPSPSSTSHPFPAISALPTPASIQDIQHEADQLSQDISEIQQRMQEIEAQLARLLSSPMSRTSASATSSGTAHIISSSHRSTATTASTTSTRSSSVRSTTASTISTHSSSVQTTTSTAHSHSSITTTHSTAHTTSTVHLHSSTTTTHSNPVQFPHEKRTAYVFHPNAKDNVAVYYGQSANTTAGGLAALCQNSNVDLVILAFVNNFFAGHGYPAVNFGPACDAPNEEQSAKAPGLRSCPRLATEIKTCQHIGKPVLVSLGGYIANTSFASDAEATKFAGTLWNLFGAGNETTGLRPFGPNVTIDGFDIDNENHHTTYYTTFATALRGHMTHDTRKKYYISAAPQCPIPDQSTPPQLLHQADFVFVQFYNNPSCNINSPGFQASVQAWSKLLANSTAEPKPRLYIGGAAAQPAGSGYVLGQKLREHTDEVRGLPRVKNLGGVMLWDGTMAMANLDSRGLG</sequence>
<keyword evidence="4" id="KW-0146">Chitin degradation</keyword>
<reference evidence="14" key="1">
    <citation type="submission" date="2021-12" db="EMBL/GenBank/DDBJ databases">
        <title>Black yeast isolated from Biological Soil Crust.</title>
        <authorList>
            <person name="Kurbessoian T."/>
        </authorList>
    </citation>
    <scope>NUCLEOTIDE SEQUENCE</scope>
    <source>
        <strain evidence="14">CCFEE 5208</strain>
    </source>
</reference>
<evidence type="ECO:0000256" key="11">
    <source>
        <dbReference type="SAM" id="MobiDB-lite"/>
    </source>
</evidence>
<feature type="signal peptide" evidence="12">
    <location>
        <begin position="1"/>
        <end position="29"/>
    </location>
</feature>
<keyword evidence="10" id="KW-0175">Coiled coil</keyword>
<dbReference type="PROSITE" id="PS01095">
    <property type="entry name" value="GH18_1"/>
    <property type="match status" value="1"/>
</dbReference>
<dbReference type="PANTHER" id="PTHR45708">
    <property type="entry name" value="ENDOCHITINASE"/>
    <property type="match status" value="1"/>
</dbReference>
<evidence type="ECO:0000256" key="7">
    <source>
        <dbReference type="ARBA" id="ARBA00023326"/>
    </source>
</evidence>
<dbReference type="EC" id="3.2.1.14" evidence="2"/>
<feature type="compositionally biased region" description="Low complexity" evidence="11">
    <location>
        <begin position="106"/>
        <end position="193"/>
    </location>
</feature>
<comment type="catalytic activity">
    <reaction evidence="1">
        <text>Random endo-hydrolysis of N-acetyl-beta-D-glucosaminide (1-&gt;4)-beta-linkages in chitin and chitodextrins.</text>
        <dbReference type="EC" id="3.2.1.14"/>
    </reaction>
</comment>
<name>A0AAN6J3D2_9PEZI</name>
<dbReference type="PANTHER" id="PTHR45708:SF49">
    <property type="entry name" value="ENDOCHITINASE"/>
    <property type="match status" value="1"/>
</dbReference>
<dbReference type="GO" id="GO:0000272">
    <property type="term" value="P:polysaccharide catabolic process"/>
    <property type="evidence" value="ECO:0007669"/>
    <property type="project" value="UniProtKB-KW"/>
</dbReference>
<evidence type="ECO:0000256" key="9">
    <source>
        <dbReference type="RuleBase" id="RU004453"/>
    </source>
</evidence>
<evidence type="ECO:0000256" key="4">
    <source>
        <dbReference type="ARBA" id="ARBA00023024"/>
    </source>
</evidence>
<dbReference type="InterPro" id="IPR001579">
    <property type="entry name" value="Glyco_hydro_18_chit_AS"/>
</dbReference>
<evidence type="ECO:0000313" key="14">
    <source>
        <dbReference type="EMBL" id="KAK0311801.1"/>
    </source>
</evidence>
<comment type="similarity">
    <text evidence="9">Belongs to the glycosyl hydrolase 18 family.</text>
</comment>
<dbReference type="Proteomes" id="UP001168146">
    <property type="component" value="Unassembled WGS sequence"/>
</dbReference>
<evidence type="ECO:0000256" key="6">
    <source>
        <dbReference type="ARBA" id="ARBA00023295"/>
    </source>
</evidence>
<keyword evidence="5" id="KW-0119">Carbohydrate metabolism</keyword>
<dbReference type="Gene3D" id="3.20.20.80">
    <property type="entry name" value="Glycosidases"/>
    <property type="match status" value="1"/>
</dbReference>
<feature type="chain" id="PRO_5042841063" description="chitinase" evidence="12">
    <location>
        <begin position="30"/>
        <end position="504"/>
    </location>
</feature>
<dbReference type="Pfam" id="PF00704">
    <property type="entry name" value="Glyco_hydro_18"/>
    <property type="match status" value="1"/>
</dbReference>
<proteinExistence type="inferred from homology"/>
<dbReference type="EMBL" id="JASUXU010000067">
    <property type="protein sequence ID" value="KAK0311801.1"/>
    <property type="molecule type" value="Genomic_DNA"/>
</dbReference>
<dbReference type="InterPro" id="IPR001223">
    <property type="entry name" value="Glyco_hydro18_cat"/>
</dbReference>
<dbReference type="GO" id="GO:0008843">
    <property type="term" value="F:endochitinase activity"/>
    <property type="evidence" value="ECO:0007669"/>
    <property type="project" value="UniProtKB-EC"/>
</dbReference>
<protein>
    <recommendedName>
        <fullName evidence="2">chitinase</fullName>
        <ecNumber evidence="2">3.2.1.14</ecNumber>
    </recommendedName>
</protein>
<dbReference type="SUPFAM" id="SSF51445">
    <property type="entry name" value="(Trans)glycosidases"/>
    <property type="match status" value="1"/>
</dbReference>
<keyword evidence="12" id="KW-0732">Signal</keyword>
<evidence type="ECO:0000256" key="8">
    <source>
        <dbReference type="RuleBase" id="RU000489"/>
    </source>
</evidence>